<keyword evidence="1" id="KW-1133">Transmembrane helix</keyword>
<organism evidence="2">
    <name type="scientific">Enterocloster phage PMBT24</name>
    <dbReference type="NCBI Taxonomy" id="3025413"/>
    <lineage>
        <taxon>Viruses</taxon>
        <taxon>Duplodnaviria</taxon>
        <taxon>Heunggongvirae</taxon>
        <taxon>Uroviricota</taxon>
        <taxon>Caudoviricetes</taxon>
    </lineage>
</organism>
<evidence type="ECO:0000256" key="1">
    <source>
        <dbReference type="SAM" id="Phobius"/>
    </source>
</evidence>
<feature type="transmembrane region" description="Helical" evidence="1">
    <location>
        <begin position="15"/>
        <end position="33"/>
    </location>
</feature>
<protein>
    <submittedName>
        <fullName evidence="2">Uncharacterized protein</fullName>
    </submittedName>
</protein>
<accession>A0AAT9TR76</accession>
<keyword evidence="1" id="KW-0472">Membrane</keyword>
<proteinExistence type="predicted"/>
<reference evidence="2" key="1">
    <citation type="submission" date="2023-01" db="EMBL/GenBank/DDBJ databases">
        <authorList>
            <person name="Sprotte S."/>
            <person name="Brinks E."/>
        </authorList>
    </citation>
    <scope>NUCLEOTIDE SEQUENCE</scope>
</reference>
<sequence>MLVAVTSEDSPPPQLGSGLVYSFLFTSFLFIHIKKYVKREGFTLPFFNYQSLRSSSLPVPGPVVT</sequence>
<name>A0AAT9TR76_9CAUD</name>
<keyword evidence="1" id="KW-0812">Transmembrane</keyword>
<dbReference type="EMBL" id="OQ326496">
    <property type="protein sequence ID" value="WDQ45513.1"/>
    <property type="molecule type" value="Genomic_DNA"/>
</dbReference>
<evidence type="ECO:0000313" key="2">
    <source>
        <dbReference type="EMBL" id="WDQ45513.1"/>
    </source>
</evidence>
<reference evidence="2" key="2">
    <citation type="journal article" date="2024" name="Heliyon">
        <title>Complete genome sequence of the novel virulent phage PMBT24 infecting Enterocloster bolteae from the human gut.</title>
        <authorList>
            <person name="Sprotte S."/>
            <person name="Brinks E."/>
            <person name="Neve H."/>
            <person name="Franz C.M.A.P."/>
        </authorList>
    </citation>
    <scope>NUCLEOTIDE SEQUENCE</scope>
</reference>